<dbReference type="Gene3D" id="1.10.260.40">
    <property type="entry name" value="lambda repressor-like DNA-binding domains"/>
    <property type="match status" value="1"/>
</dbReference>
<name>A0A8B3DK66_VIBHA</name>
<organism evidence="3 4">
    <name type="scientific">Vibrio harveyi</name>
    <name type="common">Beneckea harveyi</name>
    <dbReference type="NCBI Taxonomy" id="669"/>
    <lineage>
        <taxon>Bacteria</taxon>
        <taxon>Pseudomonadati</taxon>
        <taxon>Pseudomonadota</taxon>
        <taxon>Gammaproteobacteria</taxon>
        <taxon>Vibrionales</taxon>
        <taxon>Vibrionaceae</taxon>
        <taxon>Vibrio</taxon>
    </lineage>
</organism>
<dbReference type="Proteomes" id="UP000253437">
    <property type="component" value="Unassembled WGS sequence"/>
</dbReference>
<gene>
    <name evidence="3" type="primary">higA</name>
    <name evidence="3" type="ORF">DS957_003735</name>
</gene>
<dbReference type="RefSeq" id="WP_114091717.1">
    <property type="nucleotide sequence ID" value="NZ_QOUW02000007.1"/>
</dbReference>
<dbReference type="PANTHER" id="PTHR36924">
    <property type="entry name" value="ANTITOXIN HIGA-1"/>
    <property type="match status" value="1"/>
</dbReference>
<dbReference type="InterPro" id="IPR013430">
    <property type="entry name" value="Toxin_antidote_HigA"/>
</dbReference>
<evidence type="ECO:0000313" key="4">
    <source>
        <dbReference type="Proteomes" id="UP000253437"/>
    </source>
</evidence>
<dbReference type="NCBIfam" id="TIGR02607">
    <property type="entry name" value="antidote_HigA"/>
    <property type="match status" value="1"/>
</dbReference>
<sequence>MRSTKRKPCTVGEVLKLEFLEPLKISNADLAKAIGAHRNTVSNIINGKTALTSDLANKLAAALGNTPEFWLNIQHAVDVWDSKNTFEMTQKNIVPLVKLDSSMLAGGYALA</sequence>
<dbReference type="EMBL" id="QOUW02000007">
    <property type="protein sequence ID" value="RIW17887.1"/>
    <property type="molecule type" value="Genomic_DNA"/>
</dbReference>
<accession>A0A8B3DK66</accession>
<reference evidence="3 4" key="1">
    <citation type="submission" date="2018-08" db="EMBL/GenBank/DDBJ databases">
        <title>Vibrio harveyi strains pathogenic to white snook Centropomus viridis Lockington (1877) and potential probiotic bacteria.</title>
        <authorList>
            <person name="Soto-Rodriguez S."/>
            <person name="Gomez-Gil B."/>
            <person name="Lozano-Olvera R."/>
        </authorList>
    </citation>
    <scope>NUCLEOTIDE SEQUENCE [LARGE SCALE GENOMIC DNA]</scope>
    <source>
        <strain evidence="3 4">CAIM 1508</strain>
    </source>
</reference>
<feature type="domain" description="HTH cro/C1-type" evidence="2">
    <location>
        <begin position="28"/>
        <end position="70"/>
    </location>
</feature>
<keyword evidence="1" id="KW-0238">DNA-binding</keyword>
<dbReference type="Pfam" id="PF01381">
    <property type="entry name" value="HTH_3"/>
    <property type="match status" value="1"/>
</dbReference>
<evidence type="ECO:0000256" key="1">
    <source>
        <dbReference type="ARBA" id="ARBA00023125"/>
    </source>
</evidence>
<proteinExistence type="predicted"/>
<protein>
    <submittedName>
        <fullName evidence="3">Addiction module antidote protein, HigA family</fullName>
    </submittedName>
</protein>
<dbReference type="GO" id="GO:0003677">
    <property type="term" value="F:DNA binding"/>
    <property type="evidence" value="ECO:0007669"/>
    <property type="project" value="UniProtKB-KW"/>
</dbReference>
<dbReference type="InterPro" id="IPR010982">
    <property type="entry name" value="Lambda_DNA-bd_dom_sf"/>
</dbReference>
<dbReference type="CDD" id="cd00093">
    <property type="entry name" value="HTH_XRE"/>
    <property type="match status" value="1"/>
</dbReference>
<evidence type="ECO:0000313" key="3">
    <source>
        <dbReference type="EMBL" id="RIW17887.1"/>
    </source>
</evidence>
<comment type="caution">
    <text evidence="3">The sequence shown here is derived from an EMBL/GenBank/DDBJ whole genome shotgun (WGS) entry which is preliminary data.</text>
</comment>
<dbReference type="PROSITE" id="PS50943">
    <property type="entry name" value="HTH_CROC1"/>
    <property type="match status" value="1"/>
</dbReference>
<dbReference type="AlphaFoldDB" id="A0A8B3DK66"/>
<dbReference type="InterPro" id="IPR001387">
    <property type="entry name" value="Cro/C1-type_HTH"/>
</dbReference>
<dbReference type="SUPFAM" id="SSF47413">
    <property type="entry name" value="lambda repressor-like DNA-binding domains"/>
    <property type="match status" value="1"/>
</dbReference>
<dbReference type="PANTHER" id="PTHR36924:SF1">
    <property type="entry name" value="ANTITOXIN HIGA-1"/>
    <property type="match status" value="1"/>
</dbReference>
<dbReference type="SMART" id="SM00530">
    <property type="entry name" value="HTH_XRE"/>
    <property type="match status" value="1"/>
</dbReference>
<evidence type="ECO:0000259" key="2">
    <source>
        <dbReference type="PROSITE" id="PS50943"/>
    </source>
</evidence>